<dbReference type="AlphaFoldDB" id="A0A6P2K7L8"/>
<gene>
    <name evidence="1" type="ORF">BPA30113_02206</name>
</gene>
<sequence length="57" mass="6174">MAQVAYVVAKQVDGQVQSWQMSPVSVPQQSLPDAFNAGYKVVSTTSTTDFVLVIVEQ</sequence>
<keyword evidence="2" id="KW-1185">Reference proteome</keyword>
<accession>A0A6P2K7L8</accession>
<dbReference type="Proteomes" id="UP000494330">
    <property type="component" value="Unassembled WGS sequence"/>
</dbReference>
<name>A0A6P2K7L8_9BURK</name>
<evidence type="ECO:0000313" key="1">
    <source>
        <dbReference type="EMBL" id="VWB51088.1"/>
    </source>
</evidence>
<reference evidence="1 2" key="1">
    <citation type="submission" date="2019-09" db="EMBL/GenBank/DDBJ databases">
        <authorList>
            <person name="Depoorter E."/>
        </authorList>
    </citation>
    <scope>NUCLEOTIDE SEQUENCE [LARGE SCALE GENOMIC DNA]</scope>
    <source>
        <strain evidence="1">LMG 30113</strain>
    </source>
</reference>
<proteinExistence type="predicted"/>
<dbReference type="EMBL" id="CABVQD010000005">
    <property type="protein sequence ID" value="VWB51088.1"/>
    <property type="molecule type" value="Genomic_DNA"/>
</dbReference>
<evidence type="ECO:0000313" key="2">
    <source>
        <dbReference type="Proteomes" id="UP000494330"/>
    </source>
</evidence>
<organism evidence="1 2">
    <name type="scientific">Burkholderia paludis</name>
    <dbReference type="NCBI Taxonomy" id="1506587"/>
    <lineage>
        <taxon>Bacteria</taxon>
        <taxon>Pseudomonadati</taxon>
        <taxon>Pseudomonadota</taxon>
        <taxon>Betaproteobacteria</taxon>
        <taxon>Burkholderiales</taxon>
        <taxon>Burkholderiaceae</taxon>
        <taxon>Burkholderia</taxon>
        <taxon>Burkholderia cepacia complex</taxon>
    </lineage>
</organism>
<protein>
    <submittedName>
        <fullName evidence="1">Uncharacterized protein</fullName>
    </submittedName>
</protein>